<evidence type="ECO:0000313" key="2">
    <source>
        <dbReference type="EMBL" id="MFC6951569.1"/>
    </source>
</evidence>
<sequence>MARTHTATVAIVAALLVLAPTGAATLAAASTANAPGSTPATTLDSPALDVAPIDPEPTSVHPTDADQRHLGQRGTVHRNVDQRNVDQTDSDAADAEPPGDEPVLLVHGFADTGYTPWWEEMTDNLADAGYEHGEVFVLNLGAVPGSTVDSPEDYAAHVCDAIQTVHERTDSDEVDVVAHSMGGLDARYCIEKLDGASDVDDLVTLGTPHQGTYVAYLAYITPGGRDMVPGSDFLQDLNDGQLAASVEYTAVWSDWDELINHDEYAKLPTEERASVPNAKNVFVNNKFHAQLVWDDDVFDAWIDRLD</sequence>
<dbReference type="InterPro" id="IPR029058">
    <property type="entry name" value="AB_hydrolase_fold"/>
</dbReference>
<gene>
    <name evidence="2" type="ORF">ACFQGB_01715</name>
</gene>
<dbReference type="Proteomes" id="UP001596395">
    <property type="component" value="Unassembled WGS sequence"/>
</dbReference>
<organism evidence="2 3">
    <name type="scientific">Halorubellus litoreus</name>
    <dbReference type="NCBI Taxonomy" id="755308"/>
    <lineage>
        <taxon>Archaea</taxon>
        <taxon>Methanobacteriati</taxon>
        <taxon>Methanobacteriota</taxon>
        <taxon>Stenosarchaea group</taxon>
        <taxon>Halobacteria</taxon>
        <taxon>Halobacteriales</taxon>
        <taxon>Halorubellaceae</taxon>
        <taxon>Halorubellus</taxon>
    </lineage>
</organism>
<keyword evidence="3" id="KW-1185">Reference proteome</keyword>
<dbReference type="InterPro" id="IPR002918">
    <property type="entry name" value="Lipase_EstA/Esterase_EstB"/>
</dbReference>
<evidence type="ECO:0000313" key="3">
    <source>
        <dbReference type="Proteomes" id="UP001596395"/>
    </source>
</evidence>
<reference evidence="2 3" key="1">
    <citation type="journal article" date="2019" name="Int. J. Syst. Evol. Microbiol.">
        <title>The Global Catalogue of Microorganisms (GCM) 10K type strain sequencing project: providing services to taxonomists for standard genome sequencing and annotation.</title>
        <authorList>
            <consortium name="The Broad Institute Genomics Platform"/>
            <consortium name="The Broad Institute Genome Sequencing Center for Infectious Disease"/>
            <person name="Wu L."/>
            <person name="Ma J."/>
        </authorList>
    </citation>
    <scope>NUCLEOTIDE SEQUENCE [LARGE SCALE GENOMIC DNA]</scope>
    <source>
        <strain evidence="2 3">GX26</strain>
    </source>
</reference>
<comment type="caution">
    <text evidence="2">The sequence shown here is derived from an EMBL/GenBank/DDBJ whole genome shotgun (WGS) entry which is preliminary data.</text>
</comment>
<dbReference type="RefSeq" id="WP_336348596.1">
    <property type="nucleotide sequence ID" value="NZ_JAZAQL010000001.1"/>
</dbReference>
<feature type="compositionally biased region" description="Acidic residues" evidence="1">
    <location>
        <begin position="88"/>
        <end position="99"/>
    </location>
</feature>
<evidence type="ECO:0000256" key="1">
    <source>
        <dbReference type="SAM" id="MobiDB-lite"/>
    </source>
</evidence>
<name>A0ABD5V7R6_9EURY</name>
<protein>
    <submittedName>
        <fullName evidence="2">Esterase/lipase family protein</fullName>
    </submittedName>
</protein>
<dbReference type="Pfam" id="PF01674">
    <property type="entry name" value="Lipase_2"/>
    <property type="match status" value="1"/>
</dbReference>
<dbReference type="PANTHER" id="PTHR32015">
    <property type="entry name" value="FASTING INDUCED LIPASE"/>
    <property type="match status" value="1"/>
</dbReference>
<proteinExistence type="predicted"/>
<feature type="compositionally biased region" description="Low complexity" evidence="1">
    <location>
        <begin position="32"/>
        <end position="42"/>
    </location>
</feature>
<accession>A0ABD5V7R6</accession>
<dbReference type="Gene3D" id="3.40.50.1820">
    <property type="entry name" value="alpha/beta hydrolase"/>
    <property type="match status" value="1"/>
</dbReference>
<dbReference type="EMBL" id="JBHSXN010000001">
    <property type="protein sequence ID" value="MFC6951569.1"/>
    <property type="molecule type" value="Genomic_DNA"/>
</dbReference>
<dbReference type="SUPFAM" id="SSF53474">
    <property type="entry name" value="alpha/beta-Hydrolases"/>
    <property type="match status" value="1"/>
</dbReference>
<dbReference type="AlphaFoldDB" id="A0ABD5V7R6"/>
<dbReference type="PANTHER" id="PTHR32015:SF1">
    <property type="entry name" value="LIPASE"/>
    <property type="match status" value="1"/>
</dbReference>
<feature type="region of interest" description="Disordered" evidence="1">
    <location>
        <begin position="32"/>
        <end position="103"/>
    </location>
</feature>